<dbReference type="HOGENOM" id="CLU_031244_0_0_1"/>
<sequence>MAHLHDVDFRLEMFQPQGTNIEAPWEGRTPRADFTLQAPEHLIGQLIQEVANIITHQHHIHVVRVQRYTLALCLVQLPSVLERDVLVGSGPVLLGNWFHGTFVKHDQLANWRNSPYTREGWLMILGIPLNLKTRGIIERITNLCGEFVDWHYRDRVLGRVLVKARYKSANDVPSCIVFGDAMAYGGNGQTWTFHVYVLNGEPTDILPANEDLLPIWQMLPPPNQHHNNNQPQQHFEDEFNDNMNQNEEHDDNQMILDQNQNDQPQDSISVHDFTLNVMQPSPVKRHRDSFIDSKVARALPFSVSGVDATDKMIQPKAKKVKSKVPISTENLRRSLRFVGQEKVNLAYDTPRKRSKVQPISKVLSLGPAVISSKELPLLSRCSSSRKLELKSVACFLRKWLVTSFSNPGNDLHILLFAGSVQHWYRFL</sequence>
<dbReference type="EMBL" id="CM000133">
    <property type="protein sequence ID" value="EAZ06507.1"/>
    <property type="molecule type" value="Genomic_DNA"/>
</dbReference>
<accession>A2YTU6</accession>
<dbReference type="Pfam" id="PF24530">
    <property type="entry name" value="DUF7597"/>
    <property type="match status" value="1"/>
</dbReference>
<name>A2YTU6_ORYSI</name>
<evidence type="ECO:0000313" key="3">
    <source>
        <dbReference type="Proteomes" id="UP000007015"/>
    </source>
</evidence>
<dbReference type="STRING" id="39946.A2YTU6"/>
<keyword evidence="3" id="KW-1185">Reference proteome</keyword>
<dbReference type="Proteomes" id="UP000007015">
    <property type="component" value="Chromosome 8"/>
</dbReference>
<dbReference type="Gramene" id="BGIOSGA027205-TA">
    <property type="protein sequence ID" value="BGIOSGA027205-PA"/>
    <property type="gene ID" value="BGIOSGA027205"/>
</dbReference>
<gene>
    <name evidence="2" type="ORF">OsI_28752</name>
</gene>
<organism evidence="2 3">
    <name type="scientific">Oryza sativa subsp. indica</name>
    <name type="common">Rice</name>
    <dbReference type="NCBI Taxonomy" id="39946"/>
    <lineage>
        <taxon>Eukaryota</taxon>
        <taxon>Viridiplantae</taxon>
        <taxon>Streptophyta</taxon>
        <taxon>Embryophyta</taxon>
        <taxon>Tracheophyta</taxon>
        <taxon>Spermatophyta</taxon>
        <taxon>Magnoliopsida</taxon>
        <taxon>Liliopsida</taxon>
        <taxon>Poales</taxon>
        <taxon>Poaceae</taxon>
        <taxon>BOP clade</taxon>
        <taxon>Oryzoideae</taxon>
        <taxon>Oryzeae</taxon>
        <taxon>Oryzinae</taxon>
        <taxon>Oryza</taxon>
        <taxon>Oryza sativa</taxon>
    </lineage>
</organism>
<dbReference type="AlphaFoldDB" id="A2YTU6"/>
<feature type="domain" description="DUF7597" evidence="1">
    <location>
        <begin position="38"/>
        <end position="115"/>
    </location>
</feature>
<protein>
    <recommendedName>
        <fullName evidence="1">DUF7597 domain-containing protein</fullName>
    </recommendedName>
</protein>
<dbReference type="PANTHER" id="PTHR33075:SF7">
    <property type="entry name" value="OS02G0303350 PROTEIN"/>
    <property type="match status" value="1"/>
</dbReference>
<evidence type="ECO:0000259" key="1">
    <source>
        <dbReference type="Pfam" id="PF24530"/>
    </source>
</evidence>
<dbReference type="InterPro" id="IPR056018">
    <property type="entry name" value="DUF7597"/>
</dbReference>
<proteinExistence type="predicted"/>
<evidence type="ECO:0000313" key="2">
    <source>
        <dbReference type="EMBL" id="EAZ06507.1"/>
    </source>
</evidence>
<reference evidence="2 3" key="1">
    <citation type="journal article" date="2005" name="PLoS Biol.">
        <title>The genomes of Oryza sativa: a history of duplications.</title>
        <authorList>
            <person name="Yu J."/>
            <person name="Wang J."/>
            <person name="Lin W."/>
            <person name="Li S."/>
            <person name="Li H."/>
            <person name="Zhou J."/>
            <person name="Ni P."/>
            <person name="Dong W."/>
            <person name="Hu S."/>
            <person name="Zeng C."/>
            <person name="Zhang J."/>
            <person name="Zhang Y."/>
            <person name="Li R."/>
            <person name="Xu Z."/>
            <person name="Li S."/>
            <person name="Li X."/>
            <person name="Zheng H."/>
            <person name="Cong L."/>
            <person name="Lin L."/>
            <person name="Yin J."/>
            <person name="Geng J."/>
            <person name="Li G."/>
            <person name="Shi J."/>
            <person name="Liu J."/>
            <person name="Lv H."/>
            <person name="Li J."/>
            <person name="Wang J."/>
            <person name="Deng Y."/>
            <person name="Ran L."/>
            <person name="Shi X."/>
            <person name="Wang X."/>
            <person name="Wu Q."/>
            <person name="Li C."/>
            <person name="Ren X."/>
            <person name="Wang J."/>
            <person name="Wang X."/>
            <person name="Li D."/>
            <person name="Liu D."/>
            <person name="Zhang X."/>
            <person name="Ji Z."/>
            <person name="Zhao W."/>
            <person name="Sun Y."/>
            <person name="Zhang Z."/>
            <person name="Bao J."/>
            <person name="Han Y."/>
            <person name="Dong L."/>
            <person name="Ji J."/>
            <person name="Chen P."/>
            <person name="Wu S."/>
            <person name="Liu J."/>
            <person name="Xiao Y."/>
            <person name="Bu D."/>
            <person name="Tan J."/>
            <person name="Yang L."/>
            <person name="Ye C."/>
            <person name="Zhang J."/>
            <person name="Xu J."/>
            <person name="Zhou Y."/>
            <person name="Yu Y."/>
            <person name="Zhang B."/>
            <person name="Zhuang S."/>
            <person name="Wei H."/>
            <person name="Liu B."/>
            <person name="Lei M."/>
            <person name="Yu H."/>
            <person name="Li Y."/>
            <person name="Xu H."/>
            <person name="Wei S."/>
            <person name="He X."/>
            <person name="Fang L."/>
            <person name="Zhang Z."/>
            <person name="Zhang Y."/>
            <person name="Huang X."/>
            <person name="Su Z."/>
            <person name="Tong W."/>
            <person name="Li J."/>
            <person name="Tong Z."/>
            <person name="Li S."/>
            <person name="Ye J."/>
            <person name="Wang L."/>
            <person name="Fang L."/>
            <person name="Lei T."/>
            <person name="Chen C."/>
            <person name="Chen H."/>
            <person name="Xu Z."/>
            <person name="Li H."/>
            <person name="Huang H."/>
            <person name="Zhang F."/>
            <person name="Xu H."/>
            <person name="Li N."/>
            <person name="Zhao C."/>
            <person name="Li S."/>
            <person name="Dong L."/>
            <person name="Huang Y."/>
            <person name="Li L."/>
            <person name="Xi Y."/>
            <person name="Qi Q."/>
            <person name="Li W."/>
            <person name="Zhang B."/>
            <person name="Hu W."/>
            <person name="Zhang Y."/>
            <person name="Tian X."/>
            <person name="Jiao Y."/>
            <person name="Liang X."/>
            <person name="Jin J."/>
            <person name="Gao L."/>
            <person name="Zheng W."/>
            <person name="Hao B."/>
            <person name="Liu S."/>
            <person name="Wang W."/>
            <person name="Yuan L."/>
            <person name="Cao M."/>
            <person name="McDermott J."/>
            <person name="Samudrala R."/>
            <person name="Wang J."/>
            <person name="Wong G.K."/>
            <person name="Yang H."/>
        </authorList>
    </citation>
    <scope>NUCLEOTIDE SEQUENCE [LARGE SCALE GENOMIC DNA]</scope>
    <source>
        <strain evidence="3">cv. 93-11</strain>
    </source>
</reference>
<dbReference type="PANTHER" id="PTHR33075">
    <property type="entry name" value="OS02G0499800 PROTEIN"/>
    <property type="match status" value="1"/>
</dbReference>